<evidence type="ECO:0000313" key="2">
    <source>
        <dbReference type="Proteomes" id="UP000318055"/>
    </source>
</evidence>
<dbReference type="Proteomes" id="UP000318055">
    <property type="component" value="Chromosome"/>
</dbReference>
<protein>
    <submittedName>
        <fullName evidence="1">Uncharacterized protein</fullName>
    </submittedName>
</protein>
<gene>
    <name evidence="1" type="ORF">FPZ54_06670</name>
</gene>
<evidence type="ECO:0000313" key="1">
    <source>
        <dbReference type="EMBL" id="QDX25732.1"/>
    </source>
</evidence>
<keyword evidence="2" id="KW-1185">Reference proteome</keyword>
<sequence>MVLEDLCDELELYFAAGQHVLRTREEIESEVEHLQTLGYEPLRSCGGKDTYLMNCGFPKTSTG</sequence>
<reference evidence="1 2" key="1">
    <citation type="submission" date="2019-07" db="EMBL/GenBank/DDBJ databases">
        <title>Sphingomonas alkalisoli sp. nov., isolated from rhizosphere soil of Suaedae salsa.</title>
        <authorList>
            <person name="Zhang H."/>
            <person name="Xu L."/>
            <person name="Zhang J.-X."/>
            <person name="Sun J.-Q."/>
        </authorList>
    </citation>
    <scope>NUCLEOTIDE SEQUENCE [LARGE SCALE GENOMIC DNA]</scope>
    <source>
        <strain evidence="1 2">XS-10</strain>
    </source>
</reference>
<dbReference type="KEGG" id="ssua:FPZ54_06670"/>
<organism evidence="1 2">
    <name type="scientific">Sphingomonas suaedae</name>
    <dbReference type="NCBI Taxonomy" id="2599297"/>
    <lineage>
        <taxon>Bacteria</taxon>
        <taxon>Pseudomonadati</taxon>
        <taxon>Pseudomonadota</taxon>
        <taxon>Alphaproteobacteria</taxon>
        <taxon>Sphingomonadales</taxon>
        <taxon>Sphingomonadaceae</taxon>
        <taxon>Sphingomonas</taxon>
    </lineage>
</organism>
<dbReference type="AlphaFoldDB" id="A0A518RE52"/>
<name>A0A518RE52_9SPHN</name>
<dbReference type="EMBL" id="CP042239">
    <property type="protein sequence ID" value="QDX25732.1"/>
    <property type="molecule type" value="Genomic_DNA"/>
</dbReference>
<accession>A0A518RE52</accession>
<proteinExistence type="predicted"/>